<evidence type="ECO:0000259" key="2">
    <source>
        <dbReference type="Pfam" id="PF10502"/>
    </source>
</evidence>
<keyword evidence="1" id="KW-0812">Transmembrane</keyword>
<feature type="transmembrane region" description="Helical" evidence="1">
    <location>
        <begin position="20"/>
        <end position="40"/>
    </location>
</feature>
<keyword evidence="4" id="KW-1185">Reference proteome</keyword>
<accession>A0ABT5HQC9</accession>
<dbReference type="Gene3D" id="2.10.109.10">
    <property type="entry name" value="Umud Fragment, subunit A"/>
    <property type="match status" value="1"/>
</dbReference>
<dbReference type="EMBL" id="JAQQKX010000001">
    <property type="protein sequence ID" value="MDC7682147.1"/>
    <property type="molecule type" value="Genomic_DNA"/>
</dbReference>
<keyword evidence="1" id="KW-1133">Transmembrane helix</keyword>
<dbReference type="InterPro" id="IPR036286">
    <property type="entry name" value="LexA/Signal_pep-like_sf"/>
</dbReference>
<gene>
    <name evidence="3" type="ORF">PQU92_02600</name>
</gene>
<proteinExistence type="predicted"/>
<dbReference type="RefSeq" id="WP_272746650.1">
    <property type="nucleotide sequence ID" value="NZ_JAQQKX010000001.1"/>
</dbReference>
<comment type="caution">
    <text evidence="3">The sequence shown here is derived from an EMBL/GenBank/DDBJ whole genome shotgun (WGS) entry which is preliminary data.</text>
</comment>
<reference evidence="3 4" key="1">
    <citation type="submission" date="2023-01" db="EMBL/GenBank/DDBJ databases">
        <title>Novel species of the genus Asticcacaulis isolated from rivers.</title>
        <authorList>
            <person name="Lu H."/>
        </authorList>
    </citation>
    <scope>NUCLEOTIDE SEQUENCE [LARGE SCALE GENOMIC DNA]</scope>
    <source>
        <strain evidence="3 4">BYS171W</strain>
    </source>
</reference>
<sequence length="180" mass="20172">MSFWQPVPTSRRRQRRRRVWIIAAISSVAGIALATSYWGGITPHIVYNASASAPLGFYHVRPIKALNRGDLVLMTTPELVRDMADRRRYLPATVPMIKTVAALAGDEVCASDHRILINGRPVATRQRHDAMSRPLPHWNGCHHLRSDEFFPLNTDAPHSFDGRYFGVVSVALIQGKLNPL</sequence>
<keyword evidence="1" id="KW-0472">Membrane</keyword>
<dbReference type="Pfam" id="PF10502">
    <property type="entry name" value="Peptidase_S26"/>
    <property type="match status" value="1"/>
</dbReference>
<dbReference type="InterPro" id="IPR019533">
    <property type="entry name" value="Peptidase_S26"/>
</dbReference>
<protein>
    <submittedName>
        <fullName evidence="3">S26 family signal peptidase</fullName>
    </submittedName>
</protein>
<dbReference type="Proteomes" id="UP001214854">
    <property type="component" value="Unassembled WGS sequence"/>
</dbReference>
<organism evidence="3 4">
    <name type="scientific">Asticcacaulis aquaticus</name>
    <dbReference type="NCBI Taxonomy" id="2984212"/>
    <lineage>
        <taxon>Bacteria</taxon>
        <taxon>Pseudomonadati</taxon>
        <taxon>Pseudomonadota</taxon>
        <taxon>Alphaproteobacteria</taxon>
        <taxon>Caulobacterales</taxon>
        <taxon>Caulobacteraceae</taxon>
        <taxon>Asticcacaulis</taxon>
    </lineage>
</organism>
<name>A0ABT5HQC9_9CAUL</name>
<evidence type="ECO:0000256" key="1">
    <source>
        <dbReference type="SAM" id="Phobius"/>
    </source>
</evidence>
<evidence type="ECO:0000313" key="4">
    <source>
        <dbReference type="Proteomes" id="UP001214854"/>
    </source>
</evidence>
<evidence type="ECO:0000313" key="3">
    <source>
        <dbReference type="EMBL" id="MDC7682147.1"/>
    </source>
</evidence>
<feature type="domain" description="Peptidase S26" evidence="2">
    <location>
        <begin position="21"/>
        <end position="177"/>
    </location>
</feature>
<dbReference type="SUPFAM" id="SSF51306">
    <property type="entry name" value="LexA/Signal peptidase"/>
    <property type="match status" value="1"/>
</dbReference>